<protein>
    <submittedName>
        <fullName evidence="5">Type IV pilus assembly protein PilB</fullName>
    </submittedName>
</protein>
<dbReference type="PANTHER" id="PTHR30258:SF1">
    <property type="entry name" value="PROTEIN TRANSPORT PROTEIN HOFB HOMOLOG"/>
    <property type="match status" value="1"/>
</dbReference>
<dbReference type="CDD" id="cd01129">
    <property type="entry name" value="PulE-GspE-like"/>
    <property type="match status" value="1"/>
</dbReference>
<feature type="domain" description="Bacterial type II secretion system protein E" evidence="4">
    <location>
        <begin position="87"/>
        <end position="457"/>
    </location>
</feature>
<dbReference type="RefSeq" id="WP_210060450.1">
    <property type="nucleotide sequence ID" value="NZ_JAGGLJ010000005.1"/>
</dbReference>
<reference evidence="5 6" key="1">
    <citation type="submission" date="2021-03" db="EMBL/GenBank/DDBJ databases">
        <title>Genomic Encyclopedia of Type Strains, Phase IV (KMG-IV): sequencing the most valuable type-strain genomes for metagenomic binning, comparative biology and taxonomic classification.</title>
        <authorList>
            <person name="Goeker M."/>
        </authorList>
    </citation>
    <scope>NUCLEOTIDE SEQUENCE [LARGE SCALE GENOMIC DNA]</scope>
    <source>
        <strain evidence="5 6">DSM 27563</strain>
    </source>
</reference>
<evidence type="ECO:0000259" key="4">
    <source>
        <dbReference type="Pfam" id="PF00437"/>
    </source>
</evidence>
<keyword evidence="3" id="KW-0067">ATP-binding</keyword>
<dbReference type="SUPFAM" id="SSF52540">
    <property type="entry name" value="P-loop containing nucleoside triphosphate hydrolases"/>
    <property type="match status" value="1"/>
</dbReference>
<dbReference type="Gene3D" id="3.30.450.90">
    <property type="match status" value="1"/>
</dbReference>
<evidence type="ECO:0000256" key="3">
    <source>
        <dbReference type="ARBA" id="ARBA00022840"/>
    </source>
</evidence>
<name>A0ABS4KBJ1_9FIRM</name>
<sequence length="466" mass="53194">MNLNKNLINREEIIEKGIIPIYNEEILDKLIIKEDVNIEEIYLYSQNTNILKVDNEEFKKLKSLILIREKASDIAKIIEKIENNIKKDDLLLVKLIDYIIEYAILTNSSDIHFEGSNDDVVVRVRTDGVLNNLCKLKNTHHQRLISRIKILSNLDYTIKNIPQDSRFTYKFKNESIDIRVATTPTVFNEKIVLRILDKLKIEYTKEGIGLFGNNLEKVNKLINQPSGIILSVGPTGCGKSSTIYTLLEDIKSEDINIMTIEDPVEYKISGINQINIDEKSGFTFEKGLEAILRLDPDKIMIGEIRNAQAARTAFRASITGRMIFSTLHTSDCPSTIIRLQDMGIENYLISAGLMGIISQRLVRKLCTCKKKVVEYVDIYNEELTFYKPVGCEKCKKGYLGRIAVFEILILNQKLKEAINKNKSLDELNKIALDSGMVPLKEELKKLLLNGETSLNEIYKNIITINE</sequence>
<accession>A0ABS4KBJ1</accession>
<evidence type="ECO:0000256" key="2">
    <source>
        <dbReference type="ARBA" id="ARBA00022741"/>
    </source>
</evidence>
<dbReference type="Gene3D" id="3.40.50.300">
    <property type="entry name" value="P-loop containing nucleotide triphosphate hydrolases"/>
    <property type="match status" value="1"/>
</dbReference>
<comment type="similarity">
    <text evidence="1">Belongs to the GSP E family.</text>
</comment>
<evidence type="ECO:0000313" key="5">
    <source>
        <dbReference type="EMBL" id="MBP2025151.1"/>
    </source>
</evidence>
<proteinExistence type="inferred from homology"/>
<evidence type="ECO:0000256" key="1">
    <source>
        <dbReference type="ARBA" id="ARBA00006611"/>
    </source>
</evidence>
<dbReference type="EMBL" id="JAGGLJ010000005">
    <property type="protein sequence ID" value="MBP2025151.1"/>
    <property type="molecule type" value="Genomic_DNA"/>
</dbReference>
<organism evidence="5 6">
    <name type="scientific">Peptoniphilus stercorisuis</name>
    <dbReference type="NCBI Taxonomy" id="1436965"/>
    <lineage>
        <taxon>Bacteria</taxon>
        <taxon>Bacillati</taxon>
        <taxon>Bacillota</taxon>
        <taxon>Tissierellia</taxon>
        <taxon>Tissierellales</taxon>
        <taxon>Peptoniphilaceae</taxon>
        <taxon>Peptoniphilus</taxon>
    </lineage>
</organism>
<comment type="caution">
    <text evidence="5">The sequence shown here is derived from an EMBL/GenBank/DDBJ whole genome shotgun (WGS) entry which is preliminary data.</text>
</comment>
<dbReference type="Proteomes" id="UP001519306">
    <property type="component" value="Unassembled WGS sequence"/>
</dbReference>
<keyword evidence="6" id="KW-1185">Reference proteome</keyword>
<dbReference type="PANTHER" id="PTHR30258">
    <property type="entry name" value="TYPE II SECRETION SYSTEM PROTEIN GSPE-RELATED"/>
    <property type="match status" value="1"/>
</dbReference>
<keyword evidence="2" id="KW-0547">Nucleotide-binding</keyword>
<dbReference type="InterPro" id="IPR001482">
    <property type="entry name" value="T2SS/T4SS_dom"/>
</dbReference>
<gene>
    <name evidence="5" type="ORF">J2Z71_000676</name>
</gene>
<dbReference type="InterPro" id="IPR027417">
    <property type="entry name" value="P-loop_NTPase"/>
</dbReference>
<evidence type="ECO:0000313" key="6">
    <source>
        <dbReference type="Proteomes" id="UP001519306"/>
    </source>
</evidence>
<dbReference type="Pfam" id="PF00437">
    <property type="entry name" value="T2SSE"/>
    <property type="match status" value="1"/>
</dbReference>